<comment type="subunit">
    <text evidence="3">Monomer.</text>
</comment>
<evidence type="ECO:0000313" key="7">
    <source>
        <dbReference type="EMBL" id="EJU04084.1"/>
    </source>
</evidence>
<dbReference type="HOGENOM" id="CLU_008615_3_2_1"/>
<gene>
    <name evidence="7" type="ORF">DACRYDRAFT_114497</name>
</gene>
<dbReference type="GeneID" id="63684893"/>
<dbReference type="SUPFAM" id="SSF53474">
    <property type="entry name" value="alpha/beta-Hydrolases"/>
    <property type="match status" value="1"/>
</dbReference>
<reference evidence="7 8" key="1">
    <citation type="journal article" date="2012" name="Science">
        <title>The Paleozoic origin of enzymatic lignin decomposition reconstructed from 31 fungal genomes.</title>
        <authorList>
            <person name="Floudas D."/>
            <person name="Binder M."/>
            <person name="Riley R."/>
            <person name="Barry K."/>
            <person name="Blanchette R.A."/>
            <person name="Henrissat B."/>
            <person name="Martinez A.T."/>
            <person name="Otillar R."/>
            <person name="Spatafora J.W."/>
            <person name="Yadav J.S."/>
            <person name="Aerts A."/>
            <person name="Benoit I."/>
            <person name="Boyd A."/>
            <person name="Carlson A."/>
            <person name="Copeland A."/>
            <person name="Coutinho P.M."/>
            <person name="de Vries R.P."/>
            <person name="Ferreira P."/>
            <person name="Findley K."/>
            <person name="Foster B."/>
            <person name="Gaskell J."/>
            <person name="Glotzer D."/>
            <person name="Gorecki P."/>
            <person name="Heitman J."/>
            <person name="Hesse C."/>
            <person name="Hori C."/>
            <person name="Igarashi K."/>
            <person name="Jurgens J.A."/>
            <person name="Kallen N."/>
            <person name="Kersten P."/>
            <person name="Kohler A."/>
            <person name="Kuees U."/>
            <person name="Kumar T.K.A."/>
            <person name="Kuo A."/>
            <person name="LaButti K."/>
            <person name="Larrondo L.F."/>
            <person name="Lindquist E."/>
            <person name="Ling A."/>
            <person name="Lombard V."/>
            <person name="Lucas S."/>
            <person name="Lundell T."/>
            <person name="Martin R."/>
            <person name="McLaughlin D.J."/>
            <person name="Morgenstern I."/>
            <person name="Morin E."/>
            <person name="Murat C."/>
            <person name="Nagy L.G."/>
            <person name="Nolan M."/>
            <person name="Ohm R.A."/>
            <person name="Patyshakuliyeva A."/>
            <person name="Rokas A."/>
            <person name="Ruiz-Duenas F.J."/>
            <person name="Sabat G."/>
            <person name="Salamov A."/>
            <person name="Samejima M."/>
            <person name="Schmutz J."/>
            <person name="Slot J.C."/>
            <person name="St John F."/>
            <person name="Stenlid J."/>
            <person name="Sun H."/>
            <person name="Sun S."/>
            <person name="Syed K."/>
            <person name="Tsang A."/>
            <person name="Wiebenga A."/>
            <person name="Young D."/>
            <person name="Pisabarro A."/>
            <person name="Eastwood D.C."/>
            <person name="Martin F."/>
            <person name="Cullen D."/>
            <person name="Grigoriev I.V."/>
            <person name="Hibbett D.S."/>
        </authorList>
    </citation>
    <scope>NUCLEOTIDE SEQUENCE [LARGE SCALE GENOMIC DNA]</scope>
    <source>
        <strain evidence="7 8">DJM-731 SS1</strain>
    </source>
</reference>
<feature type="domain" description="Peptidase S9 prolyl oligopeptidase catalytic" evidence="6">
    <location>
        <begin position="491"/>
        <end position="708"/>
    </location>
</feature>
<sequence>MAGEDDMLYDRHDGFDRIKTVNVLPLSADIVEGLKPYELSVLGFDLAAFDLLQDAAIATHKKPDLFFKHRPPTEQMAQMYSVSGSEDKSPKRRTYFPISGGRTITDWTPLLGDNLSGQYRKGGTIFGMDLNGDEIFQLWRYWEDEAQDKPFDRVPLELATNPGQGRVERLTNDSFKYLSPVISKQGRGSFLAFSSNMENNKDSKIYMIDLRNPGWDPVKIFDNPGGNTVASSFSADERYLIVSRGISSLNIPRFVIDLQNPAAQPKQIHLPGIDPTTTVAIRSALFSPCVGSTEIILVTDAYGDFASIVLYELATGAVQHLTTPDPSFRAICPIPWDVQLQVLTSECALFTANRDGYCDVYRYDMVSKKVNQVILPGAGTEILTAAISDEANGRPHTIVASFTSPHFASRVSELDLSSPEAPKLTPYVACQTGKPGYPTSDPVLIRYKSFDGLSIPAWVYMPTQTHRESKVPCVISIHGGPSIQARPSFRVSLNGYLVNEMGTALIMPNVRGSSGYGKAYEKADDVYKREDSVKDIGALLEHIRTSMPDIDASRIAVTGGSYGGYMTFACLFHYSPLIRCGVASCGIANWVTFLESTHPARRAHRRIEYGDESHPEVRKFLESIAPVNHVDEINVPLYMRVPITAFHSQGEQDSRVPLSEAVLMFNRVRAKGLETWLVVGEQEGHGFKQKNCIEFVNASKVAFLKKWLLESDPQPSVGQCND</sequence>
<dbReference type="PANTHER" id="PTHR42776">
    <property type="entry name" value="SERINE PEPTIDASE S9 FAMILY MEMBER"/>
    <property type="match status" value="1"/>
</dbReference>
<dbReference type="GO" id="GO:0006508">
    <property type="term" value="P:proteolysis"/>
    <property type="evidence" value="ECO:0007669"/>
    <property type="project" value="UniProtKB-KW"/>
</dbReference>
<evidence type="ECO:0000256" key="2">
    <source>
        <dbReference type="ARBA" id="ARBA00010040"/>
    </source>
</evidence>
<dbReference type="OMA" id="WRYWEDE"/>
<dbReference type="PANTHER" id="PTHR42776:SF27">
    <property type="entry name" value="DIPEPTIDYL PEPTIDASE FAMILY MEMBER 6"/>
    <property type="match status" value="1"/>
</dbReference>
<dbReference type="Proteomes" id="UP000030653">
    <property type="component" value="Unassembled WGS sequence"/>
</dbReference>
<protein>
    <recommendedName>
        <fullName evidence="5">Prolyl endopeptidase</fullName>
        <ecNumber evidence="5">3.4.21.-</ecNumber>
    </recommendedName>
</protein>
<name>M5G5U0_DACPD</name>
<dbReference type="EC" id="3.4.21.-" evidence="5"/>
<dbReference type="Pfam" id="PF00326">
    <property type="entry name" value="Peptidase_S9"/>
    <property type="match status" value="1"/>
</dbReference>
<dbReference type="SUPFAM" id="SSF82171">
    <property type="entry name" value="DPP6 N-terminal domain-like"/>
    <property type="match status" value="1"/>
</dbReference>
<dbReference type="InterPro" id="IPR011042">
    <property type="entry name" value="6-blade_b-propeller_TolB-like"/>
</dbReference>
<dbReference type="InterPro" id="IPR029058">
    <property type="entry name" value="AB_hydrolase_fold"/>
</dbReference>
<dbReference type="RefSeq" id="XP_040630978.1">
    <property type="nucleotide sequence ID" value="XM_040769831.1"/>
</dbReference>
<dbReference type="EMBL" id="JH795858">
    <property type="protein sequence ID" value="EJU04084.1"/>
    <property type="molecule type" value="Genomic_DNA"/>
</dbReference>
<dbReference type="PRINTS" id="PR00862">
    <property type="entry name" value="PROLIGOPTASE"/>
</dbReference>
<dbReference type="OrthoDB" id="43744at2759"/>
<dbReference type="AlphaFoldDB" id="M5G5U0"/>
<dbReference type="GO" id="GO:0004252">
    <property type="term" value="F:serine-type endopeptidase activity"/>
    <property type="evidence" value="ECO:0007669"/>
    <property type="project" value="UniProtKB-UniRule"/>
</dbReference>
<proteinExistence type="inferred from homology"/>
<dbReference type="STRING" id="1858805.M5G5U0"/>
<keyword evidence="4 5" id="KW-0378">Hydrolase</keyword>
<dbReference type="InterPro" id="IPR001375">
    <property type="entry name" value="Peptidase_S9_cat"/>
</dbReference>
<dbReference type="InterPro" id="IPR002470">
    <property type="entry name" value="Peptidase_S9A"/>
</dbReference>
<comment type="similarity">
    <text evidence="1 5">Belongs to the peptidase S9A family.</text>
</comment>
<organism evidence="7 8">
    <name type="scientific">Dacryopinax primogenitus (strain DJM 731)</name>
    <name type="common">Brown rot fungus</name>
    <dbReference type="NCBI Taxonomy" id="1858805"/>
    <lineage>
        <taxon>Eukaryota</taxon>
        <taxon>Fungi</taxon>
        <taxon>Dikarya</taxon>
        <taxon>Basidiomycota</taxon>
        <taxon>Agaricomycotina</taxon>
        <taxon>Dacrymycetes</taxon>
        <taxon>Dacrymycetales</taxon>
        <taxon>Dacrymycetaceae</taxon>
        <taxon>Dacryopinax</taxon>
    </lineage>
</organism>
<evidence type="ECO:0000256" key="5">
    <source>
        <dbReference type="RuleBase" id="RU368024"/>
    </source>
</evidence>
<keyword evidence="8" id="KW-1185">Reference proteome</keyword>
<keyword evidence="5" id="KW-0720">Serine protease</keyword>
<evidence type="ECO:0000259" key="6">
    <source>
        <dbReference type="Pfam" id="PF00326"/>
    </source>
</evidence>
<dbReference type="Gene3D" id="2.120.10.30">
    <property type="entry name" value="TolB, C-terminal domain"/>
    <property type="match status" value="1"/>
</dbReference>
<evidence type="ECO:0000256" key="3">
    <source>
        <dbReference type="ARBA" id="ARBA00011245"/>
    </source>
</evidence>
<keyword evidence="5" id="KW-0645">Protease</keyword>
<evidence type="ECO:0000256" key="1">
    <source>
        <dbReference type="ARBA" id="ARBA00005228"/>
    </source>
</evidence>
<dbReference type="Gene3D" id="3.40.50.1820">
    <property type="entry name" value="alpha/beta hydrolase"/>
    <property type="match status" value="1"/>
</dbReference>
<evidence type="ECO:0000256" key="4">
    <source>
        <dbReference type="ARBA" id="ARBA00022801"/>
    </source>
</evidence>
<comment type="similarity">
    <text evidence="2">Belongs to the peptidase S9C family.</text>
</comment>
<evidence type="ECO:0000313" key="8">
    <source>
        <dbReference type="Proteomes" id="UP000030653"/>
    </source>
</evidence>
<accession>M5G5U0</accession>